<keyword evidence="5 15" id="KW-0378">Hydrolase</keyword>
<dbReference type="SUPFAM" id="SSF52540">
    <property type="entry name" value="P-loop containing nucleoside triphosphate hydrolases"/>
    <property type="match status" value="2"/>
</dbReference>
<dbReference type="NCBIfam" id="NF008168">
    <property type="entry name" value="PRK10917.2-2"/>
    <property type="match status" value="1"/>
</dbReference>
<evidence type="ECO:0000256" key="2">
    <source>
        <dbReference type="ARBA" id="ARBA00017846"/>
    </source>
</evidence>
<comment type="function">
    <text evidence="15">Plays a critical role in recombination and DNA repair. Helps process Holliday junction intermediates to mature products by catalyzing branch migration. Has replication fork regression activity, unwinds stalled or blocked replication forks to make a HJ that can be resolved. Has a DNA unwinding activity characteristic of a DNA helicase with 3'-5' polarity.</text>
</comment>
<dbReference type="Proteomes" id="UP000034837">
    <property type="component" value="Unassembled WGS sequence"/>
</dbReference>
<dbReference type="NCBIfam" id="NF008165">
    <property type="entry name" value="PRK10917.1-3"/>
    <property type="match status" value="1"/>
</dbReference>
<dbReference type="InterPro" id="IPR012340">
    <property type="entry name" value="NA-bd_OB-fold"/>
</dbReference>
<comment type="caution">
    <text evidence="18">The sequence shown here is derived from an EMBL/GenBank/DDBJ whole genome shotgun (WGS) entry which is preliminary data.</text>
</comment>
<dbReference type="Pfam" id="PF19833">
    <property type="entry name" value="RecG_dom3_C"/>
    <property type="match status" value="1"/>
</dbReference>
<dbReference type="Gene3D" id="2.40.50.140">
    <property type="entry name" value="Nucleic acid-binding proteins"/>
    <property type="match status" value="1"/>
</dbReference>
<evidence type="ECO:0000256" key="7">
    <source>
        <dbReference type="ARBA" id="ARBA00022840"/>
    </source>
</evidence>
<evidence type="ECO:0000256" key="15">
    <source>
        <dbReference type="RuleBase" id="RU363016"/>
    </source>
</evidence>
<dbReference type="EMBL" id="LCDO01000006">
    <property type="protein sequence ID" value="KKS56755.1"/>
    <property type="molecule type" value="Genomic_DNA"/>
</dbReference>
<keyword evidence="4 15" id="KW-0227">DNA damage</keyword>
<evidence type="ECO:0000259" key="16">
    <source>
        <dbReference type="PROSITE" id="PS51192"/>
    </source>
</evidence>
<evidence type="ECO:0000256" key="6">
    <source>
        <dbReference type="ARBA" id="ARBA00022806"/>
    </source>
</evidence>
<dbReference type="Pfam" id="PF00270">
    <property type="entry name" value="DEAD"/>
    <property type="match status" value="1"/>
</dbReference>
<keyword evidence="3 15" id="KW-0547">Nucleotide-binding</keyword>
<name>A0A0G1A6V8_9BACT</name>
<dbReference type="InterPro" id="IPR011545">
    <property type="entry name" value="DEAD/DEAH_box_helicase_dom"/>
</dbReference>
<dbReference type="InterPro" id="IPR033454">
    <property type="entry name" value="RecG_wedge"/>
</dbReference>
<proteinExistence type="inferred from homology"/>
<comment type="catalytic activity">
    <reaction evidence="14 15">
        <text>ATP + H2O = ADP + phosphate + H(+)</text>
        <dbReference type="Rhea" id="RHEA:13065"/>
        <dbReference type="ChEBI" id="CHEBI:15377"/>
        <dbReference type="ChEBI" id="CHEBI:15378"/>
        <dbReference type="ChEBI" id="CHEBI:30616"/>
        <dbReference type="ChEBI" id="CHEBI:43474"/>
        <dbReference type="ChEBI" id="CHEBI:456216"/>
        <dbReference type="EC" id="5.6.2.4"/>
    </reaction>
</comment>
<dbReference type="SUPFAM" id="SSF50249">
    <property type="entry name" value="Nucleic acid-binding proteins"/>
    <property type="match status" value="1"/>
</dbReference>
<dbReference type="InterPro" id="IPR045562">
    <property type="entry name" value="RecG_dom3_C"/>
</dbReference>
<keyword evidence="10 15" id="KW-0234">DNA repair</keyword>
<keyword evidence="7 15" id="KW-0067">ATP-binding</keyword>
<keyword evidence="8" id="KW-0238">DNA-binding</keyword>
<dbReference type="Pfam" id="PF00271">
    <property type="entry name" value="Helicase_C"/>
    <property type="match status" value="1"/>
</dbReference>
<keyword evidence="9 15" id="KW-0233">DNA recombination</keyword>
<dbReference type="PROSITE" id="PS51194">
    <property type="entry name" value="HELICASE_CTER"/>
    <property type="match status" value="1"/>
</dbReference>
<dbReference type="CDD" id="cd17992">
    <property type="entry name" value="DEXHc_RecG"/>
    <property type="match status" value="1"/>
</dbReference>
<evidence type="ECO:0000256" key="12">
    <source>
        <dbReference type="ARBA" id="ARBA00034617"/>
    </source>
</evidence>
<dbReference type="InterPro" id="IPR027417">
    <property type="entry name" value="P-loop_NTPase"/>
</dbReference>
<comment type="catalytic activity">
    <reaction evidence="12 15">
        <text>Couples ATP hydrolysis with the unwinding of duplex DNA by translocating in the 3'-5' direction.</text>
        <dbReference type="EC" id="5.6.2.4"/>
    </reaction>
</comment>
<feature type="domain" description="Helicase ATP-binding" evidence="16">
    <location>
        <begin position="275"/>
        <end position="443"/>
    </location>
</feature>
<dbReference type="InterPro" id="IPR004609">
    <property type="entry name" value="ATP-dep_DNA_helicase_RecG"/>
</dbReference>
<evidence type="ECO:0000256" key="1">
    <source>
        <dbReference type="ARBA" id="ARBA00007504"/>
    </source>
</evidence>
<dbReference type="InterPro" id="IPR047112">
    <property type="entry name" value="RecG/Mfd"/>
</dbReference>
<evidence type="ECO:0000256" key="4">
    <source>
        <dbReference type="ARBA" id="ARBA00022763"/>
    </source>
</evidence>
<evidence type="ECO:0000256" key="14">
    <source>
        <dbReference type="ARBA" id="ARBA00048988"/>
    </source>
</evidence>
<evidence type="ECO:0000313" key="18">
    <source>
        <dbReference type="EMBL" id="KKS56755.1"/>
    </source>
</evidence>
<dbReference type="GO" id="GO:0006310">
    <property type="term" value="P:DNA recombination"/>
    <property type="evidence" value="ECO:0007669"/>
    <property type="project" value="UniProtKB-UniRule"/>
</dbReference>
<evidence type="ECO:0000256" key="3">
    <source>
        <dbReference type="ARBA" id="ARBA00022741"/>
    </source>
</evidence>
<evidence type="ECO:0000256" key="13">
    <source>
        <dbReference type="ARBA" id="ARBA00034808"/>
    </source>
</evidence>
<organism evidence="18 19">
    <name type="scientific">Candidatus Magasanikbacteria bacterium GW2011_GWA2_42_32</name>
    <dbReference type="NCBI Taxonomy" id="1619039"/>
    <lineage>
        <taxon>Bacteria</taxon>
        <taxon>Candidatus Magasanikiibacteriota</taxon>
    </lineage>
</organism>
<dbReference type="CDD" id="cd04488">
    <property type="entry name" value="RecG_wedge_OBF"/>
    <property type="match status" value="1"/>
</dbReference>
<dbReference type="PATRIC" id="fig|1619039.3.peg.790"/>
<dbReference type="GO" id="GO:0006281">
    <property type="term" value="P:DNA repair"/>
    <property type="evidence" value="ECO:0007669"/>
    <property type="project" value="UniProtKB-UniRule"/>
</dbReference>
<accession>A0A0G1A6V8</accession>
<dbReference type="GO" id="GO:0016887">
    <property type="term" value="F:ATP hydrolysis activity"/>
    <property type="evidence" value="ECO:0007669"/>
    <property type="project" value="RHEA"/>
</dbReference>
<dbReference type="PROSITE" id="PS51192">
    <property type="entry name" value="HELICASE_ATP_BIND_1"/>
    <property type="match status" value="1"/>
</dbReference>
<dbReference type="GO" id="GO:0003677">
    <property type="term" value="F:DNA binding"/>
    <property type="evidence" value="ECO:0007669"/>
    <property type="project" value="UniProtKB-KW"/>
</dbReference>
<evidence type="ECO:0000256" key="8">
    <source>
        <dbReference type="ARBA" id="ARBA00023125"/>
    </source>
</evidence>
<dbReference type="SMART" id="SM00490">
    <property type="entry name" value="HELICc"/>
    <property type="match status" value="1"/>
</dbReference>
<protein>
    <recommendedName>
        <fullName evidence="2 15">ATP-dependent DNA helicase RecG</fullName>
        <ecNumber evidence="13 15">5.6.2.4</ecNumber>
    </recommendedName>
</protein>
<feature type="domain" description="Helicase C-terminal" evidence="17">
    <location>
        <begin position="462"/>
        <end position="622"/>
    </location>
</feature>
<dbReference type="NCBIfam" id="TIGR00643">
    <property type="entry name" value="recG"/>
    <property type="match status" value="1"/>
</dbReference>
<dbReference type="GO" id="GO:0043138">
    <property type="term" value="F:3'-5' DNA helicase activity"/>
    <property type="evidence" value="ECO:0007669"/>
    <property type="project" value="UniProtKB-EC"/>
</dbReference>
<dbReference type="PANTHER" id="PTHR47964:SF1">
    <property type="entry name" value="ATP-DEPENDENT DNA HELICASE HOMOLOG RECG, CHLOROPLASTIC"/>
    <property type="match status" value="1"/>
</dbReference>
<dbReference type="AlphaFoldDB" id="A0A0G1A6V8"/>
<evidence type="ECO:0000256" key="11">
    <source>
        <dbReference type="ARBA" id="ARBA00023235"/>
    </source>
</evidence>
<evidence type="ECO:0000256" key="10">
    <source>
        <dbReference type="ARBA" id="ARBA00023204"/>
    </source>
</evidence>
<evidence type="ECO:0000256" key="9">
    <source>
        <dbReference type="ARBA" id="ARBA00023172"/>
    </source>
</evidence>
<dbReference type="Pfam" id="PF17191">
    <property type="entry name" value="RecG_wedge"/>
    <property type="match status" value="1"/>
</dbReference>
<keyword evidence="6 15" id="KW-0347">Helicase</keyword>
<dbReference type="PANTHER" id="PTHR47964">
    <property type="entry name" value="ATP-DEPENDENT DNA HELICASE HOMOLOG RECG, CHLOROPLASTIC"/>
    <property type="match status" value="1"/>
</dbReference>
<gene>
    <name evidence="18" type="ORF">UV20_C0006G0038</name>
</gene>
<dbReference type="EC" id="5.6.2.4" evidence="13 15"/>
<sequence>MVSLDTPLAQFPTVKKTILKKLHSLDLFKARDLLYYFPFRYDDFSKIVEIKNLEPDISLTVHGRLQLLSNRRSFVQRKMMTEGIVADNTGQIKVVWFNQPYLIKNLKVGDKIFLAGKVELSKYGWQLVNPTYEKERKDGSTLNTGRLVPVYPTTSGLSQKQIRFLIKTALGVANFLPDWLPEKLSTQFNFLSLALSLSEVHFPTTNTKFVQAKNRFQFEELFLIQLSNEIWRRDLFKTNASKIKFQEETTRAFVDHLPFKLTTDQRAAAWEILLDLEKKRPMNRLLDGDVGSGKTVVAAMAVLNCVINGTQAALMAPTEILAAQHYETLSFLFKDFSIKIALLTSHQSKSIETENKKEILEKIGSGQVELVIGTHALVEKKIKFKKLGLAIVDEQHRFGVEQRHKLQQKGKGSKMPHFLSMTATPIPRSYALSLYGDLDLSLIKHKPLGRKIIITKLVEELNRSKAYDFIRNQIKAGRQAFVICPLIEEKEKSDKKSVLAEYKKLSEEIFPDLRIIFLHGRMPAADKEEVMKKFLARDFDILVSTSVVEVGVDVPNASVMMIEGADKFGLAQLHQFRGRVGRSGYQSYCLLFSNANGPKTKQRLQYFVENSDGFVLAEKDLEMRGPGEVFGTSQHGFPELKIADLSNLEMVKKSREVAREFLTEAGDLAKYPLLKEKMKNWEKTVHLE</sequence>
<evidence type="ECO:0000313" key="19">
    <source>
        <dbReference type="Proteomes" id="UP000034837"/>
    </source>
</evidence>
<comment type="similarity">
    <text evidence="1 15">Belongs to the helicase family. RecG subfamily.</text>
</comment>
<dbReference type="SMART" id="SM00487">
    <property type="entry name" value="DEXDc"/>
    <property type="match status" value="1"/>
</dbReference>
<dbReference type="Gene3D" id="3.40.50.300">
    <property type="entry name" value="P-loop containing nucleotide triphosphate hydrolases"/>
    <property type="match status" value="2"/>
</dbReference>
<evidence type="ECO:0000259" key="17">
    <source>
        <dbReference type="PROSITE" id="PS51194"/>
    </source>
</evidence>
<reference evidence="18 19" key="1">
    <citation type="journal article" date="2015" name="Nature">
        <title>rRNA introns, odd ribosomes, and small enigmatic genomes across a large radiation of phyla.</title>
        <authorList>
            <person name="Brown C.T."/>
            <person name="Hug L.A."/>
            <person name="Thomas B.C."/>
            <person name="Sharon I."/>
            <person name="Castelle C.J."/>
            <person name="Singh A."/>
            <person name="Wilkins M.J."/>
            <person name="Williams K.H."/>
            <person name="Banfield J.F."/>
        </authorList>
    </citation>
    <scope>NUCLEOTIDE SEQUENCE [LARGE SCALE GENOMIC DNA]</scope>
</reference>
<keyword evidence="11" id="KW-0413">Isomerase</keyword>
<dbReference type="GO" id="GO:0005524">
    <property type="term" value="F:ATP binding"/>
    <property type="evidence" value="ECO:0007669"/>
    <property type="project" value="UniProtKB-KW"/>
</dbReference>
<dbReference type="InterPro" id="IPR014001">
    <property type="entry name" value="Helicase_ATP-bd"/>
</dbReference>
<dbReference type="InterPro" id="IPR001650">
    <property type="entry name" value="Helicase_C-like"/>
</dbReference>
<evidence type="ECO:0000256" key="5">
    <source>
        <dbReference type="ARBA" id="ARBA00022801"/>
    </source>
</evidence>